<evidence type="ECO:0000256" key="3">
    <source>
        <dbReference type="ARBA" id="ARBA00022630"/>
    </source>
</evidence>
<dbReference type="PANTHER" id="PTHR21197:SF0">
    <property type="entry name" value="UDP-GALACTOPYRANOSE MUTASE"/>
    <property type="match status" value="1"/>
</dbReference>
<accession>A0A1W1BA68</accession>
<organism evidence="7">
    <name type="scientific">hydrothermal vent metagenome</name>
    <dbReference type="NCBI Taxonomy" id="652676"/>
    <lineage>
        <taxon>unclassified sequences</taxon>
        <taxon>metagenomes</taxon>
        <taxon>ecological metagenomes</taxon>
    </lineage>
</organism>
<feature type="domain" description="UDP-galactopyranose mutase C-terminal" evidence="6">
    <location>
        <begin position="151"/>
        <end position="361"/>
    </location>
</feature>
<dbReference type="GO" id="GO:0008767">
    <property type="term" value="F:UDP-galactopyranose mutase activity"/>
    <property type="evidence" value="ECO:0007669"/>
    <property type="project" value="UniProtKB-EC"/>
</dbReference>
<dbReference type="Pfam" id="PF13450">
    <property type="entry name" value="NAD_binding_8"/>
    <property type="match status" value="1"/>
</dbReference>
<dbReference type="InterPro" id="IPR004379">
    <property type="entry name" value="UDP-GALP_mutase"/>
</dbReference>
<keyword evidence="4" id="KW-0274">FAD</keyword>
<evidence type="ECO:0000256" key="2">
    <source>
        <dbReference type="ARBA" id="ARBA00009321"/>
    </source>
</evidence>
<dbReference type="Pfam" id="PF03275">
    <property type="entry name" value="GLF"/>
    <property type="match status" value="1"/>
</dbReference>
<dbReference type="SUPFAM" id="SSF51971">
    <property type="entry name" value="Nucleotide-binding domain"/>
    <property type="match status" value="1"/>
</dbReference>
<evidence type="ECO:0000313" key="7">
    <source>
        <dbReference type="EMBL" id="SFV50402.1"/>
    </source>
</evidence>
<evidence type="ECO:0000256" key="1">
    <source>
        <dbReference type="ARBA" id="ARBA00001974"/>
    </source>
</evidence>
<name>A0A1W1BA68_9ZZZZ</name>
<dbReference type="NCBIfam" id="TIGR00031">
    <property type="entry name" value="UDP-GALP_mutase"/>
    <property type="match status" value="1"/>
</dbReference>
<proteinExistence type="inferred from homology"/>
<dbReference type="EMBL" id="FPHC01000012">
    <property type="protein sequence ID" value="SFV50402.1"/>
    <property type="molecule type" value="Genomic_DNA"/>
</dbReference>
<dbReference type="Gene3D" id="3.40.50.720">
    <property type="entry name" value="NAD(P)-binding Rossmann-like Domain"/>
    <property type="match status" value="3"/>
</dbReference>
<reference evidence="7" key="1">
    <citation type="submission" date="2016-10" db="EMBL/GenBank/DDBJ databases">
        <authorList>
            <person name="de Groot N.N."/>
        </authorList>
    </citation>
    <scope>NUCLEOTIDE SEQUENCE</scope>
</reference>
<protein>
    <submittedName>
        <fullName evidence="7">UDP-galactopyranose mutase</fullName>
        <ecNumber evidence="7">5.4.99.9</ecNumber>
    </submittedName>
</protein>
<dbReference type="PANTHER" id="PTHR21197">
    <property type="entry name" value="UDP-GALACTOPYRANOSE MUTASE"/>
    <property type="match status" value="1"/>
</dbReference>
<dbReference type="AlphaFoldDB" id="A0A1W1BA68"/>
<comment type="cofactor">
    <cofactor evidence="1">
        <name>FAD</name>
        <dbReference type="ChEBI" id="CHEBI:57692"/>
    </cofactor>
</comment>
<sequence length="379" mass="44053">MYDYIVVGAGFAGAIVAERLASQQNKKILIIEKRDHIGGNCYDEIDSSGVLVHRYGPHLFHTDYDTVYEYLSRFTKWQEYTHKVVANVDGQNIDLPFNFNTLYQIFDESRADRLKSLLIEEYGADNRVSVSELRNSDNIELRELGEFIYEKIFLNYTIKQWGIEADEIDPSVLARVPILTSYDSRYFQDRYQAVPVDGYSELFKNILSHQNITIELGRDALESVSIVDKQIHYNGTPFSGRVVFTGMVDELFGYKYGKLPYRSLDLKFEVYNMEYFQESAVVNYPNEHDYTRITEFKHIHHAETPQTTILKEYPQPYIGGSTIPYYPMPTDESRESYERYSALASSVSGLTLLGRLAEYRYYDMDDIAKRALDTYKEIL</sequence>
<dbReference type="GO" id="GO:0005829">
    <property type="term" value="C:cytosol"/>
    <property type="evidence" value="ECO:0007669"/>
    <property type="project" value="TreeGrafter"/>
</dbReference>
<evidence type="ECO:0000259" key="6">
    <source>
        <dbReference type="Pfam" id="PF03275"/>
    </source>
</evidence>
<dbReference type="EC" id="5.4.99.9" evidence="7"/>
<dbReference type="InterPro" id="IPR015899">
    <property type="entry name" value="UDP-GalPyranose_mutase_C"/>
</dbReference>
<keyword evidence="3" id="KW-0285">Flavoprotein</keyword>
<evidence type="ECO:0000256" key="4">
    <source>
        <dbReference type="ARBA" id="ARBA00022827"/>
    </source>
</evidence>
<keyword evidence="5 7" id="KW-0413">Isomerase</keyword>
<comment type="similarity">
    <text evidence="2">Belongs to the UDP-galactopyranose/dTDP-fucopyranose mutase family.</text>
</comment>
<evidence type="ECO:0000256" key="5">
    <source>
        <dbReference type="ARBA" id="ARBA00023235"/>
    </source>
</evidence>
<gene>
    <name evidence="7" type="ORF">MNB_SV-6-1372</name>
</gene>
<dbReference type="SUPFAM" id="SSF54373">
    <property type="entry name" value="FAD-linked reductases, C-terminal domain"/>
    <property type="match status" value="1"/>
</dbReference>
<dbReference type="GO" id="GO:0050660">
    <property type="term" value="F:flavin adenine dinucleotide binding"/>
    <property type="evidence" value="ECO:0007669"/>
    <property type="project" value="TreeGrafter"/>
</dbReference>